<dbReference type="Proteomes" id="UP000271624">
    <property type="component" value="Unassembled WGS sequence"/>
</dbReference>
<dbReference type="SUPFAM" id="SSF48371">
    <property type="entry name" value="ARM repeat"/>
    <property type="match status" value="1"/>
</dbReference>
<keyword evidence="4" id="KW-0456">Lyase</keyword>
<dbReference type="GO" id="GO:0030089">
    <property type="term" value="C:phycobilisome"/>
    <property type="evidence" value="ECO:0007669"/>
    <property type="project" value="UniProtKB-KW"/>
</dbReference>
<protein>
    <recommendedName>
        <fullName evidence="7">HEAT repeat domain-containing protein</fullName>
    </recommendedName>
</protein>
<dbReference type="EMBL" id="RSCL01000016">
    <property type="protein sequence ID" value="RUT02485.1"/>
    <property type="molecule type" value="Genomic_DNA"/>
</dbReference>
<dbReference type="AlphaFoldDB" id="A0A3S1C8V6"/>
<keyword evidence="3" id="KW-0605">Phycobilisome</keyword>
<dbReference type="InterPro" id="IPR011989">
    <property type="entry name" value="ARM-like"/>
</dbReference>
<dbReference type="InterPro" id="IPR016024">
    <property type="entry name" value="ARM-type_fold"/>
</dbReference>
<dbReference type="InterPro" id="IPR010602">
    <property type="entry name" value="DUF1186"/>
</dbReference>
<reference evidence="5" key="2">
    <citation type="journal article" date="2019" name="Genome Biol. Evol.">
        <title>Day and night: Metabolic profiles and evolutionary relationships of six axenic non-marine cyanobacteria.</title>
        <authorList>
            <person name="Will S.E."/>
            <person name="Henke P."/>
            <person name="Boedeker C."/>
            <person name="Huang S."/>
            <person name="Brinkmann H."/>
            <person name="Rohde M."/>
            <person name="Jarek M."/>
            <person name="Friedl T."/>
            <person name="Seufert S."/>
            <person name="Schumacher M."/>
            <person name="Overmann J."/>
            <person name="Neumann-Schaal M."/>
            <person name="Petersen J."/>
        </authorList>
    </citation>
    <scope>NUCLEOTIDE SEQUENCE [LARGE SCALE GENOMIC DNA]</scope>
    <source>
        <strain evidence="5">PCC 7102</strain>
    </source>
</reference>
<accession>A0A3S1C8V6</accession>
<dbReference type="GO" id="GO:0016829">
    <property type="term" value="F:lyase activity"/>
    <property type="evidence" value="ECO:0007669"/>
    <property type="project" value="UniProtKB-KW"/>
</dbReference>
<evidence type="ECO:0000256" key="1">
    <source>
        <dbReference type="ARBA" id="ARBA00009299"/>
    </source>
</evidence>
<dbReference type="Pfam" id="PF06685">
    <property type="entry name" value="DUF1186"/>
    <property type="match status" value="1"/>
</dbReference>
<evidence type="ECO:0000256" key="3">
    <source>
        <dbReference type="ARBA" id="ARBA00022738"/>
    </source>
</evidence>
<organism evidence="5 6">
    <name type="scientific">Dulcicalothrix desertica PCC 7102</name>
    <dbReference type="NCBI Taxonomy" id="232991"/>
    <lineage>
        <taxon>Bacteria</taxon>
        <taxon>Bacillati</taxon>
        <taxon>Cyanobacteriota</taxon>
        <taxon>Cyanophyceae</taxon>
        <taxon>Nostocales</taxon>
        <taxon>Calotrichaceae</taxon>
        <taxon>Dulcicalothrix</taxon>
    </lineage>
</organism>
<sequence length="249" mass="27458">MSLSSYPSPVNELLTYGDCSQIKGIPDYVEELGFTSQHVPDLIRMACDEDLSIAADDIEDINENLQAWAPVHAVRVLGQLRAVEAIEPLIYLFGAFEEDDRISLELPSALAKIGIAAIEPLEAYIVDSSRDTYQRADAASALTRIAQIHPEARSKCVEIITNLLSNFTINDPEVNAFLVGELIDLKAVEAAPVIEKAFAAECVPTFLVGDWDEVQIALGIKARSESENRFPLEQVIEYYTNQDLPEFTG</sequence>
<keyword evidence="6" id="KW-1185">Reference proteome</keyword>
<comment type="caution">
    <text evidence="5">The sequence shown here is derived from an EMBL/GenBank/DDBJ whole genome shotgun (WGS) entry which is preliminary data.</text>
</comment>
<dbReference type="RefSeq" id="WP_233787168.1">
    <property type="nucleotide sequence ID" value="NZ_RSCL01000016.1"/>
</dbReference>
<proteinExistence type="inferred from homology"/>
<comment type="similarity">
    <text evidence="1">Belongs to the CpcE/RpcE/PecE family.</text>
</comment>
<name>A0A3S1C8V6_9CYAN</name>
<reference evidence="5" key="1">
    <citation type="submission" date="2018-12" db="EMBL/GenBank/DDBJ databases">
        <authorList>
            <person name="Will S."/>
            <person name="Neumann-Schaal M."/>
            <person name="Henke P."/>
        </authorList>
    </citation>
    <scope>NUCLEOTIDE SEQUENCE</scope>
    <source>
        <strain evidence="5">PCC 7102</strain>
    </source>
</reference>
<gene>
    <name evidence="5" type="ORF">DSM106972_059630</name>
</gene>
<evidence type="ECO:0008006" key="7">
    <source>
        <dbReference type="Google" id="ProtNLM"/>
    </source>
</evidence>
<evidence type="ECO:0000313" key="6">
    <source>
        <dbReference type="Proteomes" id="UP000271624"/>
    </source>
</evidence>
<evidence type="ECO:0000313" key="5">
    <source>
        <dbReference type="EMBL" id="RUT02485.1"/>
    </source>
</evidence>
<evidence type="ECO:0000256" key="4">
    <source>
        <dbReference type="ARBA" id="ARBA00023239"/>
    </source>
</evidence>
<dbReference type="Gene3D" id="1.25.10.10">
    <property type="entry name" value="Leucine-rich Repeat Variant"/>
    <property type="match status" value="1"/>
</dbReference>
<keyword evidence="2" id="KW-0042">Antenna complex</keyword>
<evidence type="ECO:0000256" key="2">
    <source>
        <dbReference type="ARBA" id="ARBA00022549"/>
    </source>
</evidence>